<dbReference type="Proteomes" id="UP001055439">
    <property type="component" value="Chromosome 8"/>
</dbReference>
<evidence type="ECO:0000256" key="1">
    <source>
        <dbReference type="ARBA" id="ARBA00022723"/>
    </source>
</evidence>
<dbReference type="GO" id="GO:0005506">
    <property type="term" value="F:iron ion binding"/>
    <property type="evidence" value="ECO:0007669"/>
    <property type="project" value="InterPro"/>
</dbReference>
<evidence type="ECO:0000256" key="2">
    <source>
        <dbReference type="ARBA" id="ARBA00023004"/>
    </source>
</evidence>
<dbReference type="OrthoDB" id="3945418at2759"/>
<dbReference type="PRINTS" id="PR00463">
    <property type="entry name" value="EP450I"/>
</dbReference>
<dbReference type="GO" id="GO:0020037">
    <property type="term" value="F:heme binding"/>
    <property type="evidence" value="ECO:0007669"/>
    <property type="project" value="InterPro"/>
</dbReference>
<dbReference type="EMBL" id="CP097510">
    <property type="protein sequence ID" value="URE31062.1"/>
    <property type="molecule type" value="Genomic_DNA"/>
</dbReference>
<dbReference type="InterPro" id="IPR001128">
    <property type="entry name" value="Cyt_P450"/>
</dbReference>
<dbReference type="Pfam" id="PF00067">
    <property type="entry name" value="p450"/>
    <property type="match status" value="1"/>
</dbReference>
<reference evidence="3" key="1">
    <citation type="submission" date="2022-05" db="EMBL/GenBank/DDBJ databases">
        <title>The Musa troglodytarum L. genome provides insights into the mechanism of non-climacteric behaviour and enrichment of carotenoids.</title>
        <authorList>
            <person name="Wang J."/>
        </authorList>
    </citation>
    <scope>NUCLEOTIDE SEQUENCE</scope>
    <source>
        <tissue evidence="3">Leaf</tissue>
    </source>
</reference>
<evidence type="ECO:0000313" key="4">
    <source>
        <dbReference type="Proteomes" id="UP001055439"/>
    </source>
</evidence>
<keyword evidence="4" id="KW-1185">Reference proteome</keyword>
<dbReference type="AlphaFoldDB" id="A0A9E7HJF2"/>
<accession>A0A9E7HJF2</accession>
<gene>
    <name evidence="3" type="ORF">MUK42_03596</name>
</gene>
<dbReference type="PANTHER" id="PTHR24286">
    <property type="entry name" value="CYTOCHROME P450 26"/>
    <property type="match status" value="1"/>
</dbReference>
<organism evidence="3 4">
    <name type="scientific">Musa troglodytarum</name>
    <name type="common">fe'i banana</name>
    <dbReference type="NCBI Taxonomy" id="320322"/>
    <lineage>
        <taxon>Eukaryota</taxon>
        <taxon>Viridiplantae</taxon>
        <taxon>Streptophyta</taxon>
        <taxon>Embryophyta</taxon>
        <taxon>Tracheophyta</taxon>
        <taxon>Spermatophyta</taxon>
        <taxon>Magnoliopsida</taxon>
        <taxon>Liliopsida</taxon>
        <taxon>Zingiberales</taxon>
        <taxon>Musaceae</taxon>
        <taxon>Musa</taxon>
    </lineage>
</organism>
<sequence>MKSKARGPIYTCWVPSEHFTSGVGRYGPEWHADPCIVLRTRSHRFCMAAIVEAPNGDEKIPGNMGWPLIGETLSFLSDFSSPSGVYGFVKKRRRSHGRVFKTSILGRPTVFVTGREASRVLLSGKDGSVRLNLSYAGKQVLGPTSLLTTAGEEHKQLRRLIAEPLSVDSLKRHFQFIDDWAIKTLEGWPGRPVLVLEEASTFTLKVITSIMMSLEPAGGEQDEFRANFKLISATFASLPLKIPGTTFHRGIQARNRMYAMLDSMISRRRNGEHERHDFLQTLLRKHSKGEDGGDDANKLTDTQLKDNVLTLLIAGHDTTTAALTWLIKFLGDNPHALQILREEHGRIRDARNGGTHLTWSEVNSMPYTNKVISETLRKATILPWFSRKAPQDFTVDGHTIKRDWSVNLDVVSMHHDEDVFPDPEKFDPSRFDVSRRNRATFPADAQTINASRTIAAETAEAIQLLGVRKRAADVPRNALGEAGDLRLHPPSDMPIQVETSGRRQQLACYSGSHAQEQVPHRRGATIYHLTSSSTSMFTGIKKGKRRKVKLQCCMPPKACFLLEVDLRVTTLLHLVGSSLRQRENDDWRDMQKLHSDLNINSKQDRSERITGGQSRASNGFTVSFIGLIITSTLPWNKSN</sequence>
<evidence type="ECO:0000313" key="3">
    <source>
        <dbReference type="EMBL" id="URE31062.1"/>
    </source>
</evidence>
<proteinExistence type="predicted"/>
<dbReference type="GO" id="GO:0016125">
    <property type="term" value="P:sterol metabolic process"/>
    <property type="evidence" value="ECO:0007669"/>
    <property type="project" value="TreeGrafter"/>
</dbReference>
<dbReference type="GO" id="GO:0004497">
    <property type="term" value="F:monooxygenase activity"/>
    <property type="evidence" value="ECO:0007669"/>
    <property type="project" value="InterPro"/>
</dbReference>
<protein>
    <submittedName>
        <fullName evidence="3">Cytochrome P450</fullName>
    </submittedName>
</protein>
<dbReference type="Gene3D" id="1.10.630.10">
    <property type="entry name" value="Cytochrome P450"/>
    <property type="match status" value="1"/>
</dbReference>
<dbReference type="PANTHER" id="PTHR24286:SF28">
    <property type="entry name" value="ABSCISIC ACID 8'-HYDROXYLASE 3-LIKE"/>
    <property type="match status" value="1"/>
</dbReference>
<dbReference type="SUPFAM" id="SSF48264">
    <property type="entry name" value="Cytochrome P450"/>
    <property type="match status" value="1"/>
</dbReference>
<dbReference type="InterPro" id="IPR036396">
    <property type="entry name" value="Cyt_P450_sf"/>
</dbReference>
<dbReference type="GO" id="GO:0016132">
    <property type="term" value="P:brassinosteroid biosynthetic process"/>
    <property type="evidence" value="ECO:0007669"/>
    <property type="project" value="TreeGrafter"/>
</dbReference>
<dbReference type="InterPro" id="IPR002401">
    <property type="entry name" value="Cyt_P450_E_grp-I"/>
</dbReference>
<name>A0A9E7HJF2_9LILI</name>
<keyword evidence="2" id="KW-0408">Iron</keyword>
<dbReference type="GO" id="GO:0010268">
    <property type="term" value="P:brassinosteroid homeostasis"/>
    <property type="evidence" value="ECO:0007669"/>
    <property type="project" value="TreeGrafter"/>
</dbReference>
<dbReference type="GO" id="GO:0016705">
    <property type="term" value="F:oxidoreductase activity, acting on paired donors, with incorporation or reduction of molecular oxygen"/>
    <property type="evidence" value="ECO:0007669"/>
    <property type="project" value="InterPro"/>
</dbReference>
<keyword evidence="1" id="KW-0479">Metal-binding</keyword>